<dbReference type="AlphaFoldDB" id="A0A6A3AN43"/>
<dbReference type="OrthoDB" id="611935at2759"/>
<dbReference type="PANTHER" id="PTHR34361:SF2">
    <property type="entry name" value="OS08G0157800 PROTEIN"/>
    <property type="match status" value="1"/>
</dbReference>
<feature type="region of interest" description="Disordered" evidence="1">
    <location>
        <begin position="797"/>
        <end position="819"/>
    </location>
</feature>
<dbReference type="PANTHER" id="PTHR34361">
    <property type="entry name" value="OS08G0157800 PROTEIN"/>
    <property type="match status" value="1"/>
</dbReference>
<evidence type="ECO:0000256" key="1">
    <source>
        <dbReference type="SAM" id="MobiDB-lite"/>
    </source>
</evidence>
<feature type="region of interest" description="Disordered" evidence="1">
    <location>
        <begin position="326"/>
        <end position="359"/>
    </location>
</feature>
<reference evidence="2" key="1">
    <citation type="submission" date="2019-09" db="EMBL/GenBank/DDBJ databases">
        <title>Draft genome information of white flower Hibiscus syriacus.</title>
        <authorList>
            <person name="Kim Y.-M."/>
        </authorList>
    </citation>
    <scope>NUCLEOTIDE SEQUENCE [LARGE SCALE GENOMIC DNA]</scope>
    <source>
        <strain evidence="2">YM2019G1</strain>
    </source>
</reference>
<name>A0A6A3AN43_HIBSY</name>
<evidence type="ECO:0000313" key="3">
    <source>
        <dbReference type="Proteomes" id="UP000436088"/>
    </source>
</evidence>
<feature type="region of interest" description="Disordered" evidence="1">
    <location>
        <begin position="1056"/>
        <end position="1079"/>
    </location>
</feature>
<feature type="compositionally biased region" description="Basic and acidic residues" evidence="1">
    <location>
        <begin position="797"/>
        <end position="812"/>
    </location>
</feature>
<protein>
    <submittedName>
        <fullName evidence="2">Uncharacterized protein</fullName>
    </submittedName>
</protein>
<comment type="caution">
    <text evidence="2">The sequence shown here is derived from an EMBL/GenBank/DDBJ whole genome shotgun (WGS) entry which is preliminary data.</text>
</comment>
<evidence type="ECO:0000313" key="2">
    <source>
        <dbReference type="EMBL" id="KAE8705263.1"/>
    </source>
</evidence>
<organism evidence="2 3">
    <name type="scientific">Hibiscus syriacus</name>
    <name type="common">Rose of Sharon</name>
    <dbReference type="NCBI Taxonomy" id="106335"/>
    <lineage>
        <taxon>Eukaryota</taxon>
        <taxon>Viridiplantae</taxon>
        <taxon>Streptophyta</taxon>
        <taxon>Embryophyta</taxon>
        <taxon>Tracheophyta</taxon>
        <taxon>Spermatophyta</taxon>
        <taxon>Magnoliopsida</taxon>
        <taxon>eudicotyledons</taxon>
        <taxon>Gunneridae</taxon>
        <taxon>Pentapetalae</taxon>
        <taxon>rosids</taxon>
        <taxon>malvids</taxon>
        <taxon>Malvales</taxon>
        <taxon>Malvaceae</taxon>
        <taxon>Malvoideae</taxon>
        <taxon>Hibiscus</taxon>
    </lineage>
</organism>
<dbReference type="Proteomes" id="UP000436088">
    <property type="component" value="Unassembled WGS sequence"/>
</dbReference>
<gene>
    <name evidence="2" type="ORF">F3Y22_tig00110429pilonHSYRG00423</name>
</gene>
<accession>A0A6A3AN43</accession>
<proteinExistence type="predicted"/>
<dbReference type="EMBL" id="VEPZ02000982">
    <property type="protein sequence ID" value="KAE8705263.1"/>
    <property type="molecule type" value="Genomic_DNA"/>
</dbReference>
<keyword evidence="3" id="KW-1185">Reference proteome</keyword>
<feature type="compositionally biased region" description="Polar residues" evidence="1">
    <location>
        <begin position="1056"/>
        <end position="1077"/>
    </location>
</feature>
<sequence>MMGFGPYGGNAHGSGGSSNLSALAPPFTVDRSIIKPMVTPLVDLAEPLNWLDSNPFSLNSPQPSQLPQMDLEPIPTPSYNQNSDLFEPKNYYSSYVSQTLHPPTFNEHNLSGRDHTGQWGGGLWDWEKRNPAQLGGSFYPKEANNVAPPTIYTDHISLGPHPYSSLNTCEVTTHNNYSLGRENKAGLPDIETLDYNPVLGQNFSYMPADYLKQSVIGPNSVPSESNLQVPPLNLVNGKNIQVPLSSPYEKPVRQLSNAPSDVPVLKSSTGIVIRPAAADACPSVSHTVPFKNFDTGINRNDTILTGHNLPCVNEYHYLLNFGSKNDSDPSQPSSHLDENSYLSGELSASRSEKLSTSNMASKDASDLLFRAKPRDASHVTPNNFSLALDDTEPLTAVENSLESSDHFNPHVDSPCWKGAPYSHISPFGSSEPVSVQPVNKLEAWDDSTGQALNFIPTNAANTVELPSGKQNKIATTVEHRNMEHDSVSSLTFPPVSITLFREHSDDVGKTGSYQKKKGSACGTKFSEDASEQKKDFVLFNMSVDMIERASCNIQQSLAEGRLASKNVPTSETGVAYHERTNDVSGCGSSHMSSHAVKDLSCFPSYVEDISTKHSKCLGQELVSNSSISVLLSTMQNLSELLLYQCSNETCELQEKDLRSLEKIVNNLDTCVPKNTGEKSFFSDLDEGTSKGWPQMAAIDVPSHHVQEKGKHSGNGDVKCPEFISAESGTDEKVKNDKMTQAIKKILIDNFHENEEANPQVHLYKNLWLEAEASLCSVNYMARFYNMKVELGKCKLDPGEDMSKKSADDDKISGSKVPVDGNTNKLAAVAESGSIPAVSNQNSPIKNSSNHADVVTAKFSDEVNANAKLTSVTESGPILAISNQNSHIKNSSNGNSADDVAARFQVLRQRLNNSNSVHTRDVDELTSSKLSLDLDKVDEFAPEVKDSSTSGIQSPDSLVTGKACHTNDIEASVMARFQILKSRDIDDSDSNEMKRKLLPKVVDLGFAGKRRQISIDEDTVVDGISGVNPKPVFPNQGANHDGEQVVTKYFHPSIQHDSAVQSPGSTRLGTQVSDNSSSDWEHVLKEELSGQNN</sequence>